<evidence type="ECO:0000313" key="2">
    <source>
        <dbReference type="Proteomes" id="UP000480548"/>
    </source>
</evidence>
<gene>
    <name evidence="1" type="ORF">TWF703_008162</name>
</gene>
<dbReference type="EMBL" id="WIQZ01000053">
    <property type="protein sequence ID" value="KAF3130629.1"/>
    <property type="molecule type" value="Genomic_DNA"/>
</dbReference>
<reference evidence="1 2" key="1">
    <citation type="submission" date="2019-06" db="EMBL/GenBank/DDBJ databases">
        <authorList>
            <person name="Palmer J.M."/>
        </authorList>
    </citation>
    <scope>NUCLEOTIDE SEQUENCE [LARGE SCALE GENOMIC DNA]</scope>
    <source>
        <strain evidence="1 2">TWF703</strain>
    </source>
</reference>
<dbReference type="Proteomes" id="UP000480548">
    <property type="component" value="Unassembled WGS sequence"/>
</dbReference>
<protein>
    <submittedName>
        <fullName evidence="1">Uncharacterized protein</fullName>
    </submittedName>
</protein>
<proteinExistence type="predicted"/>
<evidence type="ECO:0000313" key="1">
    <source>
        <dbReference type="EMBL" id="KAF3130629.1"/>
    </source>
</evidence>
<name>A0A7C8JPG7_ORBOL</name>
<comment type="caution">
    <text evidence="1">The sequence shown here is derived from an EMBL/GenBank/DDBJ whole genome shotgun (WGS) entry which is preliminary data.</text>
</comment>
<organism evidence="1 2">
    <name type="scientific">Orbilia oligospora</name>
    <name type="common">Nematode-trapping fungus</name>
    <name type="synonym">Arthrobotrys oligospora</name>
    <dbReference type="NCBI Taxonomy" id="2813651"/>
    <lineage>
        <taxon>Eukaryota</taxon>
        <taxon>Fungi</taxon>
        <taxon>Dikarya</taxon>
        <taxon>Ascomycota</taxon>
        <taxon>Pezizomycotina</taxon>
        <taxon>Orbiliomycetes</taxon>
        <taxon>Orbiliales</taxon>
        <taxon>Orbiliaceae</taxon>
        <taxon>Orbilia</taxon>
    </lineage>
</organism>
<sequence>MPTAINLGFGIEIESKIRPKVPYDDYKHRCAVLLSNNSLPAAAATGTSKYPTNYHKWWITNDGSIRRSQSDSVSMESVSPVRNFNAGEWRAENKKF</sequence>
<dbReference type="AlphaFoldDB" id="A0A7C8JPG7"/>
<accession>A0A7C8JPG7</accession>